<dbReference type="Gene3D" id="2.60.120.260">
    <property type="entry name" value="Galactose-binding domain-like"/>
    <property type="match status" value="1"/>
</dbReference>
<evidence type="ECO:0000313" key="3">
    <source>
        <dbReference type="Proteomes" id="UP000297834"/>
    </source>
</evidence>
<comment type="caution">
    <text evidence="2">The sequence shown here is derived from an EMBL/GenBank/DDBJ whole genome shotgun (WGS) entry which is preliminary data.</text>
</comment>
<dbReference type="InterPro" id="IPR000421">
    <property type="entry name" value="FA58C"/>
</dbReference>
<dbReference type="AlphaFoldDB" id="A0A4Y7X9A1"/>
<dbReference type="PROSITE" id="PS50022">
    <property type="entry name" value="FA58C_3"/>
    <property type="match status" value="1"/>
</dbReference>
<dbReference type="Proteomes" id="UP000297834">
    <property type="component" value="Unassembled WGS sequence"/>
</dbReference>
<reference evidence="2 3" key="1">
    <citation type="submission" date="2019-03" db="EMBL/GenBank/DDBJ databases">
        <title>Alkanindiges illinoisensis: a potential pathogenic isolated from ascites of a gastric cancer patient with abdominal metastasis.</title>
        <authorList>
            <person name="Hu X."/>
            <person name="Yang B."/>
            <person name="Yan X."/>
            <person name="Lin L."/>
            <person name="Zhao H."/>
            <person name="Zhou F."/>
            <person name="Su B."/>
            <person name="Chen J."/>
            <person name="Rui Y."/>
            <person name="Wang Q."/>
            <person name="Zheng L."/>
        </authorList>
    </citation>
    <scope>NUCLEOTIDE SEQUENCE [LARGE SCALE GENOMIC DNA]</scope>
    <source>
        <strain evidence="2 3">NFYY 23406</strain>
    </source>
</reference>
<accession>A0A4Y7X9A1</accession>
<sequence length="216" mass="23896">MEILPYKYYRLYITKSAAGGNGYFSMNTFSMFETNESTTDLCIGATATASSNYNASTDAPKAIDNNASTYWETASTSGDKWFKVELPTARKVRKLIITATNYQDEMPSAFIFQGSNDNINWTNLKTVNRGTFNSPTSYTELLSTVVGGKSVLDSGDPSLKVILFNWQTMQYIIHTTPNASGDWFIYLNDTSDVLITHIGPAGYQPISDGPITPMVY</sequence>
<dbReference type="Pfam" id="PF00754">
    <property type="entry name" value="F5_F8_type_C"/>
    <property type="match status" value="1"/>
</dbReference>
<keyword evidence="3" id="KW-1185">Reference proteome</keyword>
<evidence type="ECO:0000259" key="1">
    <source>
        <dbReference type="PROSITE" id="PS50022"/>
    </source>
</evidence>
<gene>
    <name evidence="2" type="ORF">E2B99_13755</name>
</gene>
<dbReference type="InterPro" id="IPR008979">
    <property type="entry name" value="Galactose-bd-like_sf"/>
</dbReference>
<dbReference type="SUPFAM" id="SSF49785">
    <property type="entry name" value="Galactose-binding domain-like"/>
    <property type="match status" value="1"/>
</dbReference>
<name>A0A4Y7X9A1_9GAMM</name>
<dbReference type="OrthoDB" id="9809583at2"/>
<evidence type="ECO:0000313" key="2">
    <source>
        <dbReference type="EMBL" id="TEU23376.1"/>
    </source>
</evidence>
<proteinExistence type="predicted"/>
<dbReference type="RefSeq" id="WP_134245815.1">
    <property type="nucleotide sequence ID" value="NZ_SNTY01000085.1"/>
</dbReference>
<organism evidence="2 3">
    <name type="scientific">Alkanindiges illinoisensis</name>
    <dbReference type="NCBI Taxonomy" id="197183"/>
    <lineage>
        <taxon>Bacteria</taxon>
        <taxon>Pseudomonadati</taxon>
        <taxon>Pseudomonadota</taxon>
        <taxon>Gammaproteobacteria</taxon>
        <taxon>Moraxellales</taxon>
        <taxon>Moraxellaceae</taxon>
        <taxon>Alkanindiges</taxon>
    </lineage>
</organism>
<protein>
    <submittedName>
        <fullName evidence="2">Discoidin domain-containing protein</fullName>
    </submittedName>
</protein>
<feature type="domain" description="F5/8 type C" evidence="1">
    <location>
        <begin position="24"/>
        <end position="134"/>
    </location>
</feature>
<dbReference type="EMBL" id="SNTY01000085">
    <property type="protein sequence ID" value="TEU23376.1"/>
    <property type="molecule type" value="Genomic_DNA"/>
</dbReference>